<evidence type="ECO:0000313" key="3">
    <source>
        <dbReference type="Proteomes" id="UP001185092"/>
    </source>
</evidence>
<accession>A0AAE3XQ81</accession>
<protein>
    <recommendedName>
        <fullName evidence="4">DoxX-like protein</fullName>
    </recommendedName>
</protein>
<keyword evidence="3" id="KW-1185">Reference proteome</keyword>
<keyword evidence="1" id="KW-1133">Transmembrane helix</keyword>
<evidence type="ECO:0000256" key="1">
    <source>
        <dbReference type="SAM" id="Phobius"/>
    </source>
</evidence>
<feature type="transmembrane region" description="Helical" evidence="1">
    <location>
        <begin position="73"/>
        <end position="92"/>
    </location>
</feature>
<gene>
    <name evidence="2" type="ORF">HNQ88_003131</name>
</gene>
<dbReference type="EMBL" id="JAVDQD010000003">
    <property type="protein sequence ID" value="MDR6240083.1"/>
    <property type="molecule type" value="Genomic_DNA"/>
</dbReference>
<evidence type="ECO:0000313" key="2">
    <source>
        <dbReference type="EMBL" id="MDR6240083.1"/>
    </source>
</evidence>
<keyword evidence="1" id="KW-0472">Membrane</keyword>
<evidence type="ECO:0008006" key="4">
    <source>
        <dbReference type="Google" id="ProtNLM"/>
    </source>
</evidence>
<organism evidence="2 3">
    <name type="scientific">Aureibacter tunicatorum</name>
    <dbReference type="NCBI Taxonomy" id="866807"/>
    <lineage>
        <taxon>Bacteria</taxon>
        <taxon>Pseudomonadati</taxon>
        <taxon>Bacteroidota</taxon>
        <taxon>Cytophagia</taxon>
        <taxon>Cytophagales</taxon>
        <taxon>Persicobacteraceae</taxon>
        <taxon>Aureibacter</taxon>
    </lineage>
</organism>
<keyword evidence="1" id="KW-0812">Transmembrane</keyword>
<reference evidence="2" key="1">
    <citation type="submission" date="2023-07" db="EMBL/GenBank/DDBJ databases">
        <title>Genomic Encyclopedia of Type Strains, Phase IV (KMG-IV): sequencing the most valuable type-strain genomes for metagenomic binning, comparative biology and taxonomic classification.</title>
        <authorList>
            <person name="Goeker M."/>
        </authorList>
    </citation>
    <scope>NUCLEOTIDE SEQUENCE</scope>
    <source>
        <strain evidence="2">DSM 26174</strain>
    </source>
</reference>
<dbReference type="RefSeq" id="WP_309939923.1">
    <property type="nucleotide sequence ID" value="NZ_AP025305.1"/>
</dbReference>
<feature type="transmembrane region" description="Helical" evidence="1">
    <location>
        <begin position="98"/>
        <end position="116"/>
    </location>
</feature>
<dbReference type="Pfam" id="PF13781">
    <property type="entry name" value="DoxX_3"/>
    <property type="match status" value="1"/>
</dbReference>
<name>A0AAE3XQ81_9BACT</name>
<dbReference type="AlphaFoldDB" id="A0AAE3XQ81"/>
<proteinExistence type="predicted"/>
<feature type="transmembrane region" description="Helical" evidence="1">
    <location>
        <begin position="46"/>
        <end position="66"/>
    </location>
</feature>
<dbReference type="Proteomes" id="UP001185092">
    <property type="component" value="Unassembled WGS sequence"/>
</dbReference>
<dbReference type="InterPro" id="IPR025695">
    <property type="entry name" value="DoxX-like"/>
</dbReference>
<comment type="caution">
    <text evidence="2">The sequence shown here is derived from an EMBL/GenBank/DDBJ whole genome shotgun (WGS) entry which is preliminary data.</text>
</comment>
<sequence>MTNKQLHTASTIIISLVWFANGLFCKVLNFVPRHEQIVARILGVDYSRPLTMLIGMSEIMMAIWAFSKFKSRLNAILQILVVACMNILEFILVPDLLLWGKLNSMFALFFIGFVYYNEFVLNQKLLEQTETSHKIHSS</sequence>